<dbReference type="Gene3D" id="1.20.120.450">
    <property type="entry name" value="dinb family like domain"/>
    <property type="match status" value="1"/>
</dbReference>
<keyword evidence="3" id="KW-1185">Reference proteome</keyword>
<dbReference type="NCBIfam" id="TIGR03083">
    <property type="entry name" value="maleylpyruvate isomerase family mycothiol-dependent enzyme"/>
    <property type="match status" value="1"/>
</dbReference>
<dbReference type="Proteomes" id="UP000254869">
    <property type="component" value="Unassembled WGS sequence"/>
</dbReference>
<name>A0A370IBC6_9NOCA</name>
<gene>
    <name evidence="2" type="ORF">DFR76_102311</name>
</gene>
<evidence type="ECO:0000313" key="3">
    <source>
        <dbReference type="Proteomes" id="UP000254869"/>
    </source>
</evidence>
<sequence length="215" mass="24033">MDFDEERAWRVIEAQRRALADVLSGLSVEEWETPSLCVGWRVREVVAHIVLATHPLALWPTVRALARAGGRYNAMIDALTRDYARRPEADLLTELRESAPTRTLPAATNVRNILFDTIVHAQDIALPLTRPIPVPPPDAAVAATRVWAMGWPFRARRRLGEFRLSATDTEWTVGSGPEIRGPIVALLLLLTGRPIALEQLSGEGRDDLDRRLRAR</sequence>
<evidence type="ECO:0000259" key="1">
    <source>
        <dbReference type="Pfam" id="PF11716"/>
    </source>
</evidence>
<dbReference type="AlphaFoldDB" id="A0A370IBC6"/>
<dbReference type="InterPro" id="IPR024344">
    <property type="entry name" value="MDMPI_metal-binding"/>
</dbReference>
<reference evidence="2 3" key="1">
    <citation type="submission" date="2018-07" db="EMBL/GenBank/DDBJ databases">
        <title>Genomic Encyclopedia of Type Strains, Phase IV (KMG-IV): sequencing the most valuable type-strain genomes for metagenomic binning, comparative biology and taxonomic classification.</title>
        <authorList>
            <person name="Goeker M."/>
        </authorList>
    </citation>
    <scope>NUCLEOTIDE SEQUENCE [LARGE SCALE GENOMIC DNA]</scope>
    <source>
        <strain evidence="2 3">DSM 44290</strain>
    </source>
</reference>
<proteinExistence type="predicted"/>
<protein>
    <submittedName>
        <fullName evidence="2">Uncharacterized protein (TIGR03083 family)</fullName>
    </submittedName>
</protein>
<dbReference type="Pfam" id="PF11716">
    <property type="entry name" value="MDMPI_N"/>
    <property type="match status" value="1"/>
</dbReference>
<dbReference type="EMBL" id="QQBC01000002">
    <property type="protein sequence ID" value="RDI67910.1"/>
    <property type="molecule type" value="Genomic_DNA"/>
</dbReference>
<dbReference type="SUPFAM" id="SSF109854">
    <property type="entry name" value="DinB/YfiT-like putative metalloenzymes"/>
    <property type="match status" value="1"/>
</dbReference>
<evidence type="ECO:0000313" key="2">
    <source>
        <dbReference type="EMBL" id="RDI67910.1"/>
    </source>
</evidence>
<accession>A0A370IBC6</accession>
<dbReference type="RefSeq" id="WP_067992218.1">
    <property type="nucleotide sequence ID" value="NZ_QQBC01000002.1"/>
</dbReference>
<comment type="caution">
    <text evidence="2">The sequence shown here is derived from an EMBL/GenBank/DDBJ whole genome shotgun (WGS) entry which is preliminary data.</text>
</comment>
<organism evidence="2 3">
    <name type="scientific">Nocardia pseudobrasiliensis</name>
    <dbReference type="NCBI Taxonomy" id="45979"/>
    <lineage>
        <taxon>Bacteria</taxon>
        <taxon>Bacillati</taxon>
        <taxon>Actinomycetota</taxon>
        <taxon>Actinomycetes</taxon>
        <taxon>Mycobacteriales</taxon>
        <taxon>Nocardiaceae</taxon>
        <taxon>Nocardia</taxon>
    </lineage>
</organism>
<feature type="domain" description="Mycothiol-dependent maleylpyruvate isomerase metal-binding" evidence="1">
    <location>
        <begin position="13"/>
        <end position="102"/>
    </location>
</feature>
<dbReference type="InterPro" id="IPR034660">
    <property type="entry name" value="DinB/YfiT-like"/>
</dbReference>
<dbReference type="InterPro" id="IPR017517">
    <property type="entry name" value="Maleyloyr_isom"/>
</dbReference>
<dbReference type="GO" id="GO:0046872">
    <property type="term" value="F:metal ion binding"/>
    <property type="evidence" value="ECO:0007669"/>
    <property type="project" value="InterPro"/>
</dbReference>